<proteinExistence type="predicted"/>
<protein>
    <recommendedName>
        <fullName evidence="4">PEP-CTERM sorting domain-containing protein</fullName>
    </recommendedName>
</protein>
<dbReference type="Proteomes" id="UP001235849">
    <property type="component" value="Unassembled WGS sequence"/>
</dbReference>
<keyword evidence="1" id="KW-1133">Transmembrane helix</keyword>
<dbReference type="RefSeq" id="WP_283767159.1">
    <property type="nucleotide sequence ID" value="NZ_JAQOSO010000069.1"/>
</dbReference>
<accession>A0ABT7B6P1</accession>
<evidence type="ECO:0000256" key="1">
    <source>
        <dbReference type="SAM" id="Phobius"/>
    </source>
</evidence>
<evidence type="ECO:0000313" key="3">
    <source>
        <dbReference type="Proteomes" id="UP001235849"/>
    </source>
</evidence>
<keyword evidence="1" id="KW-0472">Membrane</keyword>
<reference evidence="2 3" key="1">
    <citation type="submission" date="2023-01" db="EMBL/GenBank/DDBJ databases">
        <title>Novel diversity within Roseofilum (Cyanobacteria; Desertifilaceae) from marine benthic mats with descriptions of four novel species.</title>
        <authorList>
            <person name="Wang Y."/>
            <person name="Berthold D.E."/>
            <person name="Hu J."/>
            <person name="Lefler F.W."/>
            <person name="Laughinghouse H.D. IV."/>
        </authorList>
    </citation>
    <scope>NUCLEOTIDE SEQUENCE [LARGE SCALE GENOMIC DNA]</scope>
    <source>
        <strain evidence="2 3">BLCC-M114</strain>
    </source>
</reference>
<sequence length="204" mass="23422">MPYSFWIEETDYTATGQYEFFQQSSGYLQIQDTSNPGSETIELPFLWWFSNYSYYYNPWFYWWVPSYNPSLVSNNYWLSNYSFISYNPSSNYGVQDFYYLVVPQTATSYFSNPNFQSAELDEFDPTVTLSSWEALLSDNYQITDINETELGICDLADCPTAAPVPEASSVIGVLAIGFAIIGIAIKRKFFPKQNTLISPRAKTS</sequence>
<dbReference type="EMBL" id="JAQOSO010000069">
    <property type="protein sequence ID" value="MDJ1174839.1"/>
    <property type="molecule type" value="Genomic_DNA"/>
</dbReference>
<keyword evidence="3" id="KW-1185">Reference proteome</keyword>
<gene>
    <name evidence="2" type="ORF">PMG25_12110</name>
</gene>
<evidence type="ECO:0008006" key="4">
    <source>
        <dbReference type="Google" id="ProtNLM"/>
    </source>
</evidence>
<evidence type="ECO:0000313" key="2">
    <source>
        <dbReference type="EMBL" id="MDJ1174839.1"/>
    </source>
</evidence>
<feature type="transmembrane region" description="Helical" evidence="1">
    <location>
        <begin position="167"/>
        <end position="185"/>
    </location>
</feature>
<comment type="caution">
    <text evidence="2">The sequence shown here is derived from an EMBL/GenBank/DDBJ whole genome shotgun (WGS) entry which is preliminary data.</text>
</comment>
<name>A0ABT7B6P1_9CYAN</name>
<keyword evidence="1" id="KW-0812">Transmembrane</keyword>
<organism evidence="2 3">
    <name type="scientific">Roseofilum capinflatum BLCC-M114</name>
    <dbReference type="NCBI Taxonomy" id="3022440"/>
    <lineage>
        <taxon>Bacteria</taxon>
        <taxon>Bacillati</taxon>
        <taxon>Cyanobacteriota</taxon>
        <taxon>Cyanophyceae</taxon>
        <taxon>Desertifilales</taxon>
        <taxon>Desertifilaceae</taxon>
        <taxon>Roseofilum</taxon>
        <taxon>Roseofilum capinflatum</taxon>
    </lineage>
</organism>